<proteinExistence type="predicted"/>
<protein>
    <submittedName>
        <fullName evidence="2">Major capsid protein</fullName>
    </submittedName>
</protein>
<dbReference type="Pfam" id="PF16903">
    <property type="entry name" value="Capsid_N"/>
    <property type="match status" value="1"/>
</dbReference>
<dbReference type="Gene3D" id="2.70.9.10">
    <property type="entry name" value="Adenovirus Type 2 Hexon, domain 4"/>
    <property type="match status" value="1"/>
</dbReference>
<dbReference type="InterPro" id="IPR016112">
    <property type="entry name" value="VP_dsDNA_II"/>
</dbReference>
<dbReference type="EMBL" id="MK500483">
    <property type="protein sequence ID" value="QBK90418.1"/>
    <property type="molecule type" value="Genomic_DNA"/>
</dbReference>
<accession>A0A481Z3F1</accession>
<evidence type="ECO:0000313" key="2">
    <source>
        <dbReference type="EMBL" id="QBK90418.1"/>
    </source>
</evidence>
<name>A0A481Z3F1_9VIRU</name>
<feature type="domain" description="Major capsid protein N-terminal" evidence="1">
    <location>
        <begin position="34"/>
        <end position="203"/>
    </location>
</feature>
<gene>
    <name evidence="2" type="ORF">LCPAC103_00990</name>
</gene>
<dbReference type="InterPro" id="IPR031654">
    <property type="entry name" value="Capsid_N"/>
</dbReference>
<evidence type="ECO:0000259" key="1">
    <source>
        <dbReference type="Pfam" id="PF16903"/>
    </source>
</evidence>
<organism evidence="2">
    <name type="scientific">Pithovirus LCPAC103</name>
    <dbReference type="NCBI Taxonomy" id="2506588"/>
    <lineage>
        <taxon>Viruses</taxon>
        <taxon>Pithoviruses</taxon>
    </lineage>
</organism>
<reference evidence="2" key="1">
    <citation type="journal article" date="2019" name="MBio">
        <title>Virus Genomes from Deep Sea Sediments Expand the Ocean Megavirome and Support Independent Origins of Viral Gigantism.</title>
        <authorList>
            <person name="Backstrom D."/>
            <person name="Yutin N."/>
            <person name="Jorgensen S.L."/>
            <person name="Dharamshi J."/>
            <person name="Homa F."/>
            <person name="Zaremba-Niedwiedzka K."/>
            <person name="Spang A."/>
            <person name="Wolf Y.I."/>
            <person name="Koonin E.V."/>
            <person name="Ettema T.J."/>
        </authorList>
    </citation>
    <scope>NUCLEOTIDE SEQUENCE</scope>
</reference>
<dbReference type="SUPFAM" id="SSF49749">
    <property type="entry name" value="Group II dsDNA viruses VP"/>
    <property type="match status" value="2"/>
</dbReference>
<sequence length="475" mass="55290">MTDRMHNVAKWELNTFTEFQKKLHGKGGKVTLRFQLEVKRASWGTNVVEKIEGTGSELPDGTSVVYPLNDKFDYIMFVYLQLTIPFIKVHDKWKGNVEICWTHNLFHNIFREGHFRKDSESIQRSDKVWLDNHAMCFIGMDQRPMYLAKAGNIRALTKWNTHLPRMSLKLPQKQWFYAKHRRVAFPLFECTNNVVDHQYKFNLDIKALLRMRIRKDADSPWKYVDYDSRVVIGPKADGKLSIPELFGRYASITEEEKKHIRTNSSREIYYDDIVSIDPDTEYQYGDTPSFELNTIYPCKAIFFNAENQQAIASRYMSNYSTNSEDHLEGWNPIVSAGLTYGADKRVPELFNDHFDYIEPFFCLDTIPTEPGYNMMILAFDLPSVYGDVGSMLVDKAKLIIRLGETVLYDESNSHGLNAHGWDHEDLDVSEKLMDLIEKKDTSKTTFKIKIRLIVQRHLEFGDDGKIKLDDGRVEL</sequence>